<dbReference type="Pfam" id="PF02893">
    <property type="entry name" value="GRAM"/>
    <property type="match status" value="1"/>
</dbReference>
<dbReference type="Proteomes" id="UP001327560">
    <property type="component" value="Chromosome 4"/>
</dbReference>
<proteinExistence type="inferred from homology"/>
<dbReference type="PANTHER" id="PTHR31969">
    <property type="entry name" value="GEM-LIKE PROTEIN 2"/>
    <property type="match status" value="1"/>
</dbReference>
<evidence type="ECO:0000256" key="2">
    <source>
        <dbReference type="SAM" id="MobiDB-lite"/>
    </source>
</evidence>
<dbReference type="SMART" id="SM00568">
    <property type="entry name" value="GRAM"/>
    <property type="match status" value="1"/>
</dbReference>
<feature type="region of interest" description="Disordered" evidence="2">
    <location>
        <begin position="53"/>
        <end position="80"/>
    </location>
</feature>
<evidence type="ECO:0000313" key="4">
    <source>
        <dbReference type="EMBL" id="WOL04004.1"/>
    </source>
</evidence>
<keyword evidence="5" id="KW-1185">Reference proteome</keyword>
<reference evidence="4 5" key="1">
    <citation type="submission" date="2023-10" db="EMBL/GenBank/DDBJ databases">
        <title>Chromosome-scale genome assembly provides insights into flower coloration mechanisms of Canna indica.</title>
        <authorList>
            <person name="Li C."/>
        </authorList>
    </citation>
    <scope>NUCLEOTIDE SEQUENCE [LARGE SCALE GENOMIC DNA]</scope>
    <source>
        <tissue evidence="4">Flower</tissue>
    </source>
</reference>
<dbReference type="InterPro" id="IPR011993">
    <property type="entry name" value="PH-like_dom_sf"/>
</dbReference>
<gene>
    <name evidence="4" type="ORF">Cni_G12725</name>
</gene>
<dbReference type="EMBL" id="CP136893">
    <property type="protein sequence ID" value="WOL04004.1"/>
    <property type="molecule type" value="Genomic_DNA"/>
</dbReference>
<dbReference type="Gene3D" id="2.30.29.30">
    <property type="entry name" value="Pleckstrin-homology domain (PH domain)/Phosphotyrosine-binding domain (PTB)"/>
    <property type="match status" value="1"/>
</dbReference>
<comment type="similarity">
    <text evidence="1">Belongs to the GEM family.</text>
</comment>
<evidence type="ECO:0000313" key="5">
    <source>
        <dbReference type="Proteomes" id="UP001327560"/>
    </source>
</evidence>
<evidence type="ECO:0000256" key="1">
    <source>
        <dbReference type="ARBA" id="ARBA00009414"/>
    </source>
</evidence>
<dbReference type="InterPro" id="IPR037848">
    <property type="entry name" value="GEM-like"/>
</dbReference>
<name>A0AAQ3QAV5_9LILI</name>
<dbReference type="AlphaFoldDB" id="A0AAQ3QAV5"/>
<feature type="domain" description="GRAM" evidence="3">
    <location>
        <begin position="183"/>
        <end position="259"/>
    </location>
</feature>
<evidence type="ECO:0000259" key="3">
    <source>
        <dbReference type="SMART" id="SM00568"/>
    </source>
</evidence>
<sequence length="310" mass="33798">MDRGEGCNQHQQAAPRKWAIGTKVAPCSNAPVNRPSDVWSPVVFVTAPSAGPPPGHCPSNGNHPVHTNLPGALSNRPGNPSVDLSSFPYGRSKPEGNPYAHGGVQSCGNPYVNVYSVHSKSSTDRILTALDRCGRKLEDNTRKAAIIAGNVWNHLKTGTSITDTALSRLSQETKVLAEGGNDKVFQQTFGLFPGEQLQKAYACYLSTLAGPVIGKLYVSTARIAFCSDQPLCYDPSNAPWGYYTVVVRLDQLKEVNPSAITRNPSEKCIQIITIDNHEFWFLGFVSYDKALKHLKEAQQFTPHCSHQCSY</sequence>
<dbReference type="InterPro" id="IPR004182">
    <property type="entry name" value="GRAM"/>
</dbReference>
<accession>A0AAQ3QAV5</accession>
<organism evidence="4 5">
    <name type="scientific">Canna indica</name>
    <name type="common">Indian-shot</name>
    <dbReference type="NCBI Taxonomy" id="4628"/>
    <lineage>
        <taxon>Eukaryota</taxon>
        <taxon>Viridiplantae</taxon>
        <taxon>Streptophyta</taxon>
        <taxon>Embryophyta</taxon>
        <taxon>Tracheophyta</taxon>
        <taxon>Spermatophyta</taxon>
        <taxon>Magnoliopsida</taxon>
        <taxon>Liliopsida</taxon>
        <taxon>Zingiberales</taxon>
        <taxon>Cannaceae</taxon>
        <taxon>Canna</taxon>
    </lineage>
</organism>
<protein>
    <submittedName>
        <fullName evidence="4">GEM-like protein 1</fullName>
    </submittedName>
</protein>